<gene>
    <name evidence="2" type="ORF">GCM10007276_20280</name>
</gene>
<protein>
    <recommendedName>
        <fullName evidence="4">DUF2794 domain-containing protein</fullName>
    </recommendedName>
</protein>
<feature type="region of interest" description="Disordered" evidence="1">
    <location>
        <begin position="1"/>
        <end position="29"/>
    </location>
</feature>
<dbReference type="EMBL" id="BMCP01000002">
    <property type="protein sequence ID" value="GGE42980.1"/>
    <property type="molecule type" value="Genomic_DNA"/>
</dbReference>
<sequence>MLEDEPIRLSLRRDPPAVAEPPKPPAPARISFNRDELREILNVYGRQVAEGEWRDYAIDILKDKAIFSIFRRTSEVPIYRIEKDPKLARKQGAYSVIAATGLILKRGHDLSRVLAVLDRKLKLVN</sequence>
<reference evidence="2" key="2">
    <citation type="submission" date="2020-09" db="EMBL/GenBank/DDBJ databases">
        <authorList>
            <person name="Sun Q."/>
            <person name="Sedlacek I."/>
        </authorList>
    </citation>
    <scope>NUCLEOTIDE SEQUENCE</scope>
    <source>
        <strain evidence="2">CCM 7684</strain>
    </source>
</reference>
<accession>A0A8J2YHH8</accession>
<evidence type="ECO:0000313" key="3">
    <source>
        <dbReference type="Proteomes" id="UP000602745"/>
    </source>
</evidence>
<comment type="caution">
    <text evidence="2">The sequence shown here is derived from an EMBL/GenBank/DDBJ whole genome shotgun (WGS) entry which is preliminary data.</text>
</comment>
<reference evidence="2" key="1">
    <citation type="journal article" date="2014" name="Int. J. Syst. Evol. Microbiol.">
        <title>Complete genome sequence of Corynebacterium casei LMG S-19264T (=DSM 44701T), isolated from a smear-ripened cheese.</title>
        <authorList>
            <consortium name="US DOE Joint Genome Institute (JGI-PGF)"/>
            <person name="Walter F."/>
            <person name="Albersmeier A."/>
            <person name="Kalinowski J."/>
            <person name="Ruckert C."/>
        </authorList>
    </citation>
    <scope>NUCLEOTIDE SEQUENCE</scope>
    <source>
        <strain evidence="2">CCM 7684</strain>
    </source>
</reference>
<proteinExistence type="predicted"/>
<keyword evidence="3" id="KW-1185">Reference proteome</keyword>
<feature type="compositionally biased region" description="Basic and acidic residues" evidence="1">
    <location>
        <begin position="1"/>
        <end position="15"/>
    </location>
</feature>
<dbReference type="Proteomes" id="UP000602745">
    <property type="component" value="Unassembled WGS sequence"/>
</dbReference>
<feature type="compositionally biased region" description="Pro residues" evidence="1">
    <location>
        <begin position="18"/>
        <end position="27"/>
    </location>
</feature>
<evidence type="ECO:0008006" key="4">
    <source>
        <dbReference type="Google" id="ProtNLM"/>
    </source>
</evidence>
<dbReference type="InterPro" id="IPR021252">
    <property type="entry name" value="DUF2794"/>
</dbReference>
<evidence type="ECO:0000256" key="1">
    <source>
        <dbReference type="SAM" id="MobiDB-lite"/>
    </source>
</evidence>
<dbReference type="Pfam" id="PF10984">
    <property type="entry name" value="DUF2794"/>
    <property type="match status" value="1"/>
</dbReference>
<name>A0A8J2YHH8_9RHOB</name>
<dbReference type="AlphaFoldDB" id="A0A8J2YHH8"/>
<evidence type="ECO:0000313" key="2">
    <source>
        <dbReference type="EMBL" id="GGE42980.1"/>
    </source>
</evidence>
<organism evidence="2 3">
    <name type="scientific">Agaricicola taiwanensis</name>
    <dbReference type="NCBI Taxonomy" id="591372"/>
    <lineage>
        <taxon>Bacteria</taxon>
        <taxon>Pseudomonadati</taxon>
        <taxon>Pseudomonadota</taxon>
        <taxon>Alphaproteobacteria</taxon>
        <taxon>Rhodobacterales</taxon>
        <taxon>Paracoccaceae</taxon>
        <taxon>Agaricicola</taxon>
    </lineage>
</organism>